<dbReference type="AlphaFoldDB" id="A0A7C0U2C2"/>
<feature type="transmembrane region" description="Helical" evidence="1">
    <location>
        <begin position="60"/>
        <end position="78"/>
    </location>
</feature>
<gene>
    <name evidence="2" type="ORF">ENG63_04260</name>
</gene>
<keyword evidence="1" id="KW-0472">Membrane</keyword>
<dbReference type="Proteomes" id="UP000886289">
    <property type="component" value="Unassembled WGS sequence"/>
</dbReference>
<protein>
    <submittedName>
        <fullName evidence="2">Uncharacterized protein</fullName>
    </submittedName>
</protein>
<accession>A0A7C0U2C2</accession>
<keyword evidence="1" id="KW-0812">Transmembrane</keyword>
<keyword evidence="1" id="KW-1133">Transmembrane helix</keyword>
<proteinExistence type="predicted"/>
<name>A0A7C0U2C2_DESA2</name>
<sequence length="111" mass="12708">MLQEWFKTHWEEISASLTTVGQFKFTIIPLFKNPLFDIMFLLIMGILLILRLYRLLAISLGVLVFALAWSFLCAPYGTPGAVPFIHWWYLIGICISLIGILLYLCLIVLGE</sequence>
<feature type="transmembrane region" description="Helical" evidence="1">
    <location>
        <begin position="84"/>
        <end position="109"/>
    </location>
</feature>
<dbReference type="EMBL" id="DRBS01000164">
    <property type="protein sequence ID" value="HDD44059.1"/>
    <property type="molecule type" value="Genomic_DNA"/>
</dbReference>
<organism evidence="2">
    <name type="scientific">Desulfofervidus auxilii</name>
    <dbReference type="NCBI Taxonomy" id="1621989"/>
    <lineage>
        <taxon>Bacteria</taxon>
        <taxon>Pseudomonadati</taxon>
        <taxon>Thermodesulfobacteriota</taxon>
        <taxon>Candidatus Desulfofervidia</taxon>
        <taxon>Candidatus Desulfofervidales</taxon>
        <taxon>Candidatus Desulfofervidaceae</taxon>
        <taxon>Candidatus Desulfofervidus</taxon>
    </lineage>
</organism>
<evidence type="ECO:0000313" key="2">
    <source>
        <dbReference type="EMBL" id="HDD44059.1"/>
    </source>
</evidence>
<feature type="transmembrane region" description="Helical" evidence="1">
    <location>
        <begin position="35"/>
        <end position="53"/>
    </location>
</feature>
<evidence type="ECO:0000256" key="1">
    <source>
        <dbReference type="SAM" id="Phobius"/>
    </source>
</evidence>
<comment type="caution">
    <text evidence="2">The sequence shown here is derived from an EMBL/GenBank/DDBJ whole genome shotgun (WGS) entry which is preliminary data.</text>
</comment>
<reference evidence="2" key="1">
    <citation type="journal article" date="2020" name="mSystems">
        <title>Genome- and Community-Level Interaction Insights into Carbon Utilization and Element Cycling Functions of Hydrothermarchaeota in Hydrothermal Sediment.</title>
        <authorList>
            <person name="Zhou Z."/>
            <person name="Liu Y."/>
            <person name="Xu W."/>
            <person name="Pan J."/>
            <person name="Luo Z.H."/>
            <person name="Li M."/>
        </authorList>
    </citation>
    <scope>NUCLEOTIDE SEQUENCE [LARGE SCALE GENOMIC DNA]</scope>
    <source>
        <strain evidence="2">HyVt-233</strain>
    </source>
</reference>